<protein>
    <submittedName>
        <fullName evidence="6">Putative ABC transporter type IV</fullName>
    </submittedName>
</protein>
<evidence type="ECO:0000256" key="5">
    <source>
        <dbReference type="SAM" id="Phobius"/>
    </source>
</evidence>
<dbReference type="AlphaFoldDB" id="A0A318Y4E8"/>
<dbReference type="PANTHER" id="PTHR31746">
    <property type="entry name" value="TRANSMEMBRANE PROTEIN 229 FAMILY MEMBER"/>
    <property type="match status" value="1"/>
</dbReference>
<keyword evidence="2 5" id="KW-0812">Transmembrane</keyword>
<evidence type="ECO:0000313" key="6">
    <source>
        <dbReference type="EMBL" id="PYG86911.1"/>
    </source>
</evidence>
<dbReference type="InterPro" id="IPR010540">
    <property type="entry name" value="CmpB_TMEM229"/>
</dbReference>
<proteinExistence type="predicted"/>
<reference evidence="6 7" key="1">
    <citation type="submission" date="2018-06" db="EMBL/GenBank/DDBJ databases">
        <title>Genomic Encyclopedia of Type Strains, Phase I: the one thousand microbial genomes (KMG-I) project.</title>
        <authorList>
            <person name="Kyrpides N."/>
        </authorList>
    </citation>
    <scope>NUCLEOTIDE SEQUENCE [LARGE SCALE GENOMIC DNA]</scope>
    <source>
        <strain evidence="6 7">DSM 19573</strain>
    </source>
</reference>
<dbReference type="Proteomes" id="UP000248132">
    <property type="component" value="Unassembled WGS sequence"/>
</dbReference>
<evidence type="ECO:0000256" key="3">
    <source>
        <dbReference type="ARBA" id="ARBA00022989"/>
    </source>
</evidence>
<feature type="transmembrane region" description="Helical" evidence="5">
    <location>
        <begin position="15"/>
        <end position="36"/>
    </location>
</feature>
<keyword evidence="4 5" id="KW-0472">Membrane</keyword>
<evidence type="ECO:0000313" key="7">
    <source>
        <dbReference type="Proteomes" id="UP000248132"/>
    </source>
</evidence>
<gene>
    <name evidence="6" type="ORF">LY28_02531</name>
</gene>
<dbReference type="EMBL" id="QKMR01000015">
    <property type="protein sequence ID" value="PYG86911.1"/>
    <property type="molecule type" value="Genomic_DNA"/>
</dbReference>
<dbReference type="PANTHER" id="PTHR31746:SF2">
    <property type="entry name" value="TRANSMEMBRANE PROTEIN 229A"/>
    <property type="match status" value="1"/>
</dbReference>
<dbReference type="GO" id="GO:0016020">
    <property type="term" value="C:membrane"/>
    <property type="evidence" value="ECO:0007669"/>
    <property type="project" value="UniProtKB-SubCell"/>
</dbReference>
<evidence type="ECO:0000256" key="4">
    <source>
        <dbReference type="ARBA" id="ARBA00023136"/>
    </source>
</evidence>
<name>A0A318Y4E8_9FIRM</name>
<evidence type="ECO:0000256" key="2">
    <source>
        <dbReference type="ARBA" id="ARBA00022692"/>
    </source>
</evidence>
<sequence>MRFCDKNNSTMIKRFFLYGIIGWSMEIVWTGFYSLLSGHMALEAYTSLWMFFIYGSAVFLEPLHDIIRNWNLVLRGIIWVVIIWGIEYSTGKLLLELLHVYPWQYFGKFAVEGIVRLDYAPAWFVAGLLFERMHGILDRLRIN</sequence>
<keyword evidence="7" id="KW-1185">Reference proteome</keyword>
<comment type="subcellular location">
    <subcellularLocation>
        <location evidence="1">Membrane</location>
        <topology evidence="1">Multi-pass membrane protein</topology>
    </subcellularLocation>
</comment>
<accession>A0A318Y4E8</accession>
<organism evidence="6 7">
    <name type="scientific">Ruminiclostridium sufflavum DSM 19573</name>
    <dbReference type="NCBI Taxonomy" id="1121337"/>
    <lineage>
        <taxon>Bacteria</taxon>
        <taxon>Bacillati</taxon>
        <taxon>Bacillota</taxon>
        <taxon>Clostridia</taxon>
        <taxon>Eubacteriales</taxon>
        <taxon>Oscillospiraceae</taxon>
        <taxon>Ruminiclostridium</taxon>
    </lineage>
</organism>
<feature type="transmembrane region" description="Helical" evidence="5">
    <location>
        <begin position="42"/>
        <end position="60"/>
    </location>
</feature>
<feature type="transmembrane region" description="Helical" evidence="5">
    <location>
        <begin position="72"/>
        <end position="89"/>
    </location>
</feature>
<comment type="caution">
    <text evidence="6">The sequence shown here is derived from an EMBL/GenBank/DDBJ whole genome shotgun (WGS) entry which is preliminary data.</text>
</comment>
<keyword evidence="3 5" id="KW-1133">Transmembrane helix</keyword>
<dbReference type="Pfam" id="PF06541">
    <property type="entry name" value="ABC_trans_CmpB"/>
    <property type="match status" value="1"/>
</dbReference>
<evidence type="ECO:0000256" key="1">
    <source>
        <dbReference type="ARBA" id="ARBA00004141"/>
    </source>
</evidence>